<sequence>MPIRNHIRTFLHLPTRLAHTASRITAAQRNLPSKLGSWTCVCGHVNSVYHLPSHAHPLGILACTRCTSTWHPGTCPFVPSPAALLKVNVLLPTRHAAGSSPEQGWERCLLPSPRRSGGAVGYGYVCLSEQCGLSWSTEAKNEWWGRSRVVLSVGGRRWKGSCLCGRKICVGGGFAVFEVVPKGGVGGEGE</sequence>
<reference evidence="1 2" key="1">
    <citation type="journal article" date="2016" name="Sci. Rep.">
        <title>Draft genome sequencing and secretome analysis of fungal phytopathogen Ascochyta rabiei provides insight into the necrotrophic effector repertoire.</title>
        <authorList>
            <person name="Verma S."/>
            <person name="Gazara R.K."/>
            <person name="Nizam S."/>
            <person name="Parween S."/>
            <person name="Chattopadhyay D."/>
            <person name="Verma P.K."/>
        </authorList>
    </citation>
    <scope>NUCLEOTIDE SEQUENCE [LARGE SCALE GENOMIC DNA]</scope>
    <source>
        <strain evidence="1 2">ArDII</strain>
    </source>
</reference>
<dbReference type="EMBL" id="JYNV01000242">
    <property type="protein sequence ID" value="KZM21618.1"/>
    <property type="molecule type" value="Genomic_DNA"/>
</dbReference>
<organism evidence="1 2">
    <name type="scientific">Didymella rabiei</name>
    <name type="common">Chickpea ascochyta blight fungus</name>
    <name type="synonym">Mycosphaerella rabiei</name>
    <dbReference type="NCBI Taxonomy" id="5454"/>
    <lineage>
        <taxon>Eukaryota</taxon>
        <taxon>Fungi</taxon>
        <taxon>Dikarya</taxon>
        <taxon>Ascomycota</taxon>
        <taxon>Pezizomycotina</taxon>
        <taxon>Dothideomycetes</taxon>
        <taxon>Pleosporomycetidae</taxon>
        <taxon>Pleosporales</taxon>
        <taxon>Pleosporineae</taxon>
        <taxon>Didymellaceae</taxon>
        <taxon>Ascochyta</taxon>
    </lineage>
</organism>
<name>A0A163B866_DIDRA</name>
<protein>
    <submittedName>
        <fullName evidence="1">Uncharacterized protein</fullName>
    </submittedName>
</protein>
<proteinExistence type="predicted"/>
<dbReference type="Proteomes" id="UP000076837">
    <property type="component" value="Unassembled WGS sequence"/>
</dbReference>
<comment type="caution">
    <text evidence="1">The sequence shown here is derived from an EMBL/GenBank/DDBJ whole genome shotgun (WGS) entry which is preliminary data.</text>
</comment>
<dbReference type="AlphaFoldDB" id="A0A163B866"/>
<dbReference type="OrthoDB" id="3765785at2759"/>
<keyword evidence="2" id="KW-1185">Reference proteome</keyword>
<evidence type="ECO:0000313" key="2">
    <source>
        <dbReference type="Proteomes" id="UP000076837"/>
    </source>
</evidence>
<gene>
    <name evidence="1" type="ORF">ST47_g7262</name>
</gene>
<accession>A0A163B866</accession>
<evidence type="ECO:0000313" key="1">
    <source>
        <dbReference type="EMBL" id="KZM21618.1"/>
    </source>
</evidence>